<gene>
    <name evidence="7" type="ORF">HNAJ_LOCUS2011</name>
</gene>
<keyword evidence="8" id="KW-1185">Reference proteome</keyword>
<feature type="chain" id="PRO_5043131664" evidence="6">
    <location>
        <begin position="18"/>
        <end position="228"/>
    </location>
</feature>
<dbReference type="Gene3D" id="2.10.90.10">
    <property type="entry name" value="Cystine-knot cytokines"/>
    <property type="match status" value="1"/>
</dbReference>
<proteinExistence type="inferred from homology"/>
<feature type="signal peptide" evidence="6">
    <location>
        <begin position="1"/>
        <end position="17"/>
    </location>
</feature>
<comment type="subcellular location">
    <subcellularLocation>
        <location evidence="1">Secreted</location>
    </subcellularLocation>
</comment>
<evidence type="ECO:0000256" key="6">
    <source>
        <dbReference type="SAM" id="SignalP"/>
    </source>
</evidence>
<keyword evidence="5 6" id="KW-0732">Signal</keyword>
<protein>
    <submittedName>
        <fullName evidence="9">Noggin</fullName>
    </submittedName>
</protein>
<dbReference type="PANTHER" id="PTHR10494:SF6">
    <property type="entry name" value="NOGGIN"/>
    <property type="match status" value="1"/>
</dbReference>
<evidence type="ECO:0000313" key="7">
    <source>
        <dbReference type="EMBL" id="VDN97870.1"/>
    </source>
</evidence>
<dbReference type="STRING" id="102285.A0A0R3T4M4"/>
<evidence type="ECO:0000313" key="8">
    <source>
        <dbReference type="Proteomes" id="UP000278807"/>
    </source>
</evidence>
<reference evidence="9" key="1">
    <citation type="submission" date="2017-02" db="UniProtKB">
        <authorList>
            <consortium name="WormBaseParasite"/>
        </authorList>
    </citation>
    <scope>IDENTIFICATION</scope>
</reference>
<dbReference type="GO" id="GO:0005615">
    <property type="term" value="C:extracellular space"/>
    <property type="evidence" value="ECO:0007669"/>
    <property type="project" value="TreeGrafter"/>
</dbReference>
<evidence type="ECO:0000256" key="5">
    <source>
        <dbReference type="ARBA" id="ARBA00022729"/>
    </source>
</evidence>
<dbReference type="GO" id="GO:0030514">
    <property type="term" value="P:negative regulation of BMP signaling pathway"/>
    <property type="evidence" value="ECO:0007669"/>
    <property type="project" value="InterPro"/>
</dbReference>
<dbReference type="EMBL" id="UZAE01000896">
    <property type="protein sequence ID" value="VDN97870.1"/>
    <property type="molecule type" value="Genomic_DNA"/>
</dbReference>
<dbReference type="GO" id="GO:0009953">
    <property type="term" value="P:dorsal/ventral pattern formation"/>
    <property type="evidence" value="ECO:0007669"/>
    <property type="project" value="TreeGrafter"/>
</dbReference>
<dbReference type="InterPro" id="IPR008717">
    <property type="entry name" value="Noggin"/>
</dbReference>
<dbReference type="Proteomes" id="UP000278807">
    <property type="component" value="Unassembled WGS sequence"/>
</dbReference>
<dbReference type="AlphaFoldDB" id="A0A0R3T4M4"/>
<evidence type="ECO:0000313" key="9">
    <source>
        <dbReference type="WBParaSite" id="HNAJ_0000201201-mRNA-1"/>
    </source>
</evidence>
<evidence type="ECO:0000256" key="4">
    <source>
        <dbReference type="ARBA" id="ARBA00022525"/>
    </source>
</evidence>
<comment type="similarity">
    <text evidence="2">Belongs to the noggin family.</text>
</comment>
<dbReference type="Pfam" id="PF05806">
    <property type="entry name" value="Noggin"/>
    <property type="match status" value="1"/>
</dbReference>
<dbReference type="OrthoDB" id="5950649at2759"/>
<name>A0A0R3T4M4_RODNA</name>
<evidence type="ECO:0000256" key="2">
    <source>
        <dbReference type="ARBA" id="ARBA00007480"/>
    </source>
</evidence>
<evidence type="ECO:0000256" key="3">
    <source>
        <dbReference type="ARBA" id="ARBA00022473"/>
    </source>
</evidence>
<evidence type="ECO:0000256" key="1">
    <source>
        <dbReference type="ARBA" id="ARBA00004613"/>
    </source>
</evidence>
<reference evidence="7 8" key="2">
    <citation type="submission" date="2018-11" db="EMBL/GenBank/DDBJ databases">
        <authorList>
            <consortium name="Pathogen Informatics"/>
        </authorList>
    </citation>
    <scope>NUCLEOTIDE SEQUENCE [LARGE SCALE GENOMIC DNA]</scope>
</reference>
<dbReference type="InterPro" id="IPR029034">
    <property type="entry name" value="Cystine-knot_cytokine"/>
</dbReference>
<keyword evidence="3" id="KW-0217">Developmental protein</keyword>
<accession>A0A0R3T4M4</accession>
<dbReference type="SUPFAM" id="SSF57501">
    <property type="entry name" value="Cystine-knot cytokines"/>
    <property type="match status" value="1"/>
</dbReference>
<organism evidence="9">
    <name type="scientific">Rodentolepis nana</name>
    <name type="common">Dwarf tapeworm</name>
    <name type="synonym">Hymenolepis nana</name>
    <dbReference type="NCBI Taxonomy" id="102285"/>
    <lineage>
        <taxon>Eukaryota</taxon>
        <taxon>Metazoa</taxon>
        <taxon>Spiralia</taxon>
        <taxon>Lophotrochozoa</taxon>
        <taxon>Platyhelminthes</taxon>
        <taxon>Cestoda</taxon>
        <taxon>Eucestoda</taxon>
        <taxon>Cyclophyllidea</taxon>
        <taxon>Hymenolepididae</taxon>
        <taxon>Rodentolepis</taxon>
    </lineage>
</organism>
<dbReference type="GO" id="GO:0045596">
    <property type="term" value="P:negative regulation of cell differentiation"/>
    <property type="evidence" value="ECO:0007669"/>
    <property type="project" value="InterPro"/>
</dbReference>
<dbReference type="WBParaSite" id="HNAJ_0000201201-mRNA-1">
    <property type="protein sequence ID" value="HNAJ_0000201201-mRNA-1"/>
    <property type="gene ID" value="HNAJ_0000201201"/>
</dbReference>
<sequence length="228" mass="26953">MRFILIVLFCLFSSLSSIPQYQYSRDINRTLSEETWHFFLNRNQKKLVTSPYDDALLHDTQKPLPPDAFLSPRKMFILLGPRFFNPDLQSVSIPREAYLYPDGRLTFPNKTRISTKLTRKRIFTLRKYLNRLFKREDVQALSTYATCPVLYAWKDYGEQYWPRWVREGNCIDLEGTSCSLPPGMFCVGHEERTVVMLRYLCPLSENEDSCNWYRMQKPVLISCKCACR</sequence>
<keyword evidence="4" id="KW-0964">Secreted</keyword>
<dbReference type="PANTHER" id="PTHR10494">
    <property type="entry name" value="BONE MORPHOGENETIC PROTEIN INHIBITOR, NOGGIN"/>
    <property type="match status" value="1"/>
</dbReference>